<proteinExistence type="predicted"/>
<gene>
    <name evidence="1" type="ORF">FYW06_29210</name>
</gene>
<evidence type="ECO:0000313" key="2">
    <source>
        <dbReference type="Proteomes" id="UP000325411"/>
    </source>
</evidence>
<comment type="caution">
    <text evidence="1">The sequence shown here is derived from an EMBL/GenBank/DDBJ whole genome shotgun (WGS) entry which is preliminary data.</text>
</comment>
<reference evidence="1 2" key="1">
    <citation type="submission" date="2019-09" db="EMBL/GenBank/DDBJ databases">
        <authorList>
            <person name="Geng P."/>
            <person name="Wan X."/>
            <person name="Zhou G."/>
            <person name="Yuan Z."/>
            <person name="Hu X."/>
        </authorList>
    </citation>
    <scope>NUCLEOTIDE SEQUENCE [LARGE SCALE GENOMIC DNA]</scope>
    <source>
        <strain evidence="1 2">EFR-4</strain>
    </source>
</reference>
<name>A0A5M9GCS3_9BACI</name>
<dbReference type="AlphaFoldDB" id="A0A5M9GCS3"/>
<evidence type="ECO:0000313" key="1">
    <source>
        <dbReference type="EMBL" id="KAA8472182.1"/>
    </source>
</evidence>
<protein>
    <submittedName>
        <fullName evidence="1">Uncharacterized protein</fullName>
    </submittedName>
</protein>
<organism evidence="1 2">
    <name type="scientific">Bacillus paranthracis</name>
    <dbReference type="NCBI Taxonomy" id="2026186"/>
    <lineage>
        <taxon>Bacteria</taxon>
        <taxon>Bacillati</taxon>
        <taxon>Bacillota</taxon>
        <taxon>Bacilli</taxon>
        <taxon>Bacillales</taxon>
        <taxon>Bacillaceae</taxon>
        <taxon>Bacillus</taxon>
        <taxon>Bacillus cereus group</taxon>
    </lineage>
</organism>
<dbReference type="Proteomes" id="UP000325411">
    <property type="component" value="Unassembled WGS sequence"/>
</dbReference>
<dbReference type="RefSeq" id="WP_153623590.1">
    <property type="nucleotide sequence ID" value="NZ_CP064084.1"/>
</dbReference>
<accession>A0A5M9GCS3</accession>
<sequence>MDMDMTPTCGVEVTKELDFSEYRALLHAIELSIVIMSQEQSIRLYNTLENKNVKDIIFENIRKYNKPI</sequence>
<dbReference type="EMBL" id="VXCE01000056">
    <property type="protein sequence ID" value="KAA8472182.1"/>
    <property type="molecule type" value="Genomic_DNA"/>
</dbReference>